<sequence length="74" mass="8474">MEARMIISDNTRITVLQLAFDRLAVRVEVLLEAKDNFDEVFEGITFSNIPNLVPLTENYVADSEEATVKWKEIT</sequence>
<dbReference type="STRING" id="47678.ERS852494_01875"/>
<evidence type="ECO:0000313" key="14">
    <source>
        <dbReference type="Proteomes" id="UP000368418"/>
    </source>
</evidence>
<evidence type="ECO:0000313" key="12">
    <source>
        <dbReference type="Proteomes" id="UP000284205"/>
    </source>
</evidence>
<evidence type="ECO:0000313" key="1">
    <source>
        <dbReference type="EMBL" id="CUP25520.1"/>
    </source>
</evidence>
<dbReference type="EMBL" id="VVYF01000017">
    <property type="protein sequence ID" value="KAA5489342.1"/>
    <property type="molecule type" value="Genomic_DNA"/>
</dbReference>
<evidence type="ECO:0000313" key="16">
    <source>
        <dbReference type="Proteomes" id="UP000475905"/>
    </source>
</evidence>
<dbReference type="EMBL" id="CZAI01000003">
    <property type="protein sequence ID" value="CUP25520.1"/>
    <property type="molecule type" value="Genomic_DNA"/>
</dbReference>
<dbReference type="EMBL" id="QSCS01000001">
    <property type="protein sequence ID" value="RGY30050.1"/>
    <property type="molecule type" value="Genomic_DNA"/>
</dbReference>
<evidence type="ECO:0000313" key="9">
    <source>
        <dbReference type="EMBL" id="RGY30050.1"/>
    </source>
</evidence>
<name>A0A174LUZ2_9BACE</name>
<evidence type="ECO:0000313" key="13">
    <source>
        <dbReference type="Proteomes" id="UP000284431"/>
    </source>
</evidence>
<dbReference type="Proteomes" id="UP000491168">
    <property type="component" value="Unassembled WGS sequence"/>
</dbReference>
<reference evidence="12 13" key="2">
    <citation type="submission" date="2018-08" db="EMBL/GenBank/DDBJ databases">
        <title>A genome reference for cultivated species of the human gut microbiota.</title>
        <authorList>
            <person name="Zou Y."/>
            <person name="Xue W."/>
            <person name="Luo G."/>
        </authorList>
    </citation>
    <scope>NUCLEOTIDE SEQUENCE [LARGE SCALE GENOMIC DNA]</scope>
    <source>
        <strain evidence="8 12">AF24-29LB</strain>
        <strain evidence="9 13">OF02-6LB</strain>
    </source>
</reference>
<dbReference type="Proteomes" id="UP000475905">
    <property type="component" value="Unassembled WGS sequence"/>
</dbReference>
<gene>
    <name evidence="8" type="ORF">DWY26_20950</name>
    <name evidence="9" type="ORF">DXA49_00565</name>
    <name evidence="1" type="ORF">ERS852494_01875</name>
    <name evidence="2" type="ORF">ERS852558_03641</name>
    <name evidence="6" type="ORF">F2Y31_13410</name>
    <name evidence="5" type="ORF">F2Y35_16720</name>
    <name evidence="3" type="ORF">F2Y36_17590</name>
    <name evidence="4" type="ORF">F2Y39_10015</name>
    <name evidence="7" type="ORF">Q4469_04995</name>
</gene>
<dbReference type="EMBL" id="CZBL01000017">
    <property type="protein sequence ID" value="CUQ47559.1"/>
    <property type="molecule type" value="Genomic_DNA"/>
</dbReference>
<dbReference type="KEGG" id="bcac:CGC64_14130"/>
<dbReference type="Proteomes" id="UP000284431">
    <property type="component" value="Unassembled WGS sequence"/>
</dbReference>
<evidence type="ECO:0000313" key="7">
    <source>
        <dbReference type="EMBL" id="MDO6357055.1"/>
    </source>
</evidence>
<dbReference type="Proteomes" id="UP000095725">
    <property type="component" value="Unassembled WGS sequence"/>
</dbReference>
<evidence type="ECO:0000313" key="15">
    <source>
        <dbReference type="Proteomes" id="UP000427825"/>
    </source>
</evidence>
<organism evidence="1 10">
    <name type="scientific">Bacteroides caccae</name>
    <dbReference type="NCBI Taxonomy" id="47678"/>
    <lineage>
        <taxon>Bacteria</taxon>
        <taxon>Pseudomonadati</taxon>
        <taxon>Bacteroidota</taxon>
        <taxon>Bacteroidia</taxon>
        <taxon>Bacteroidales</taxon>
        <taxon>Bacteroidaceae</taxon>
        <taxon>Bacteroides</taxon>
    </lineage>
</organism>
<dbReference type="EMBL" id="VVYP01000026">
    <property type="protein sequence ID" value="KAA5460296.1"/>
    <property type="molecule type" value="Genomic_DNA"/>
</dbReference>
<reference evidence="14 15" key="3">
    <citation type="journal article" date="2019" name="Nat. Med.">
        <title>A library of human gut bacterial isolates paired with longitudinal multiomics data enables mechanistic microbiome research.</title>
        <authorList>
            <person name="Poyet M."/>
            <person name="Groussin M."/>
            <person name="Gibbons S.M."/>
            <person name="Avila-Pacheco J."/>
            <person name="Jiang X."/>
            <person name="Kearney S.M."/>
            <person name="Perrotta A.R."/>
            <person name="Berdy B."/>
            <person name="Zhao S."/>
            <person name="Lieberman T.D."/>
            <person name="Swanson P.K."/>
            <person name="Smith M."/>
            <person name="Roesemann S."/>
            <person name="Alexander J.E."/>
            <person name="Rich S.A."/>
            <person name="Livny J."/>
            <person name="Vlamakis H."/>
            <person name="Clish C."/>
            <person name="Bullock K."/>
            <person name="Deik A."/>
            <person name="Scott J."/>
            <person name="Pierce K.A."/>
            <person name="Xavier R.J."/>
            <person name="Alm E.J."/>
        </authorList>
    </citation>
    <scope>NUCLEOTIDE SEQUENCE [LARGE SCALE GENOMIC DNA]</scope>
    <source>
        <strain evidence="6 14">BIOML-A19</strain>
        <strain evidence="5 17">BIOML-A21</strain>
        <strain evidence="4 15">BIOML-A25</strain>
        <strain evidence="3 16">BIOML-A31</strain>
    </source>
</reference>
<dbReference type="Proteomes" id="UP001170023">
    <property type="component" value="Unassembled WGS sequence"/>
</dbReference>
<evidence type="ECO:0000313" key="6">
    <source>
        <dbReference type="EMBL" id="KAA5497428.1"/>
    </source>
</evidence>
<dbReference type="EMBL" id="VVYD01000012">
    <property type="protein sequence ID" value="KAA5497428.1"/>
    <property type="molecule type" value="Genomic_DNA"/>
</dbReference>
<evidence type="ECO:0000313" key="3">
    <source>
        <dbReference type="EMBL" id="KAA5460296.1"/>
    </source>
</evidence>
<dbReference type="EMBL" id="VVYJ01000005">
    <property type="protein sequence ID" value="KAA5477103.1"/>
    <property type="molecule type" value="Genomic_DNA"/>
</dbReference>
<evidence type="ECO:0000313" key="10">
    <source>
        <dbReference type="Proteomes" id="UP000095657"/>
    </source>
</evidence>
<dbReference type="GeneID" id="75114799"/>
<dbReference type="Proteomes" id="UP000368418">
    <property type="component" value="Unassembled WGS sequence"/>
</dbReference>
<evidence type="ECO:0000313" key="11">
    <source>
        <dbReference type="Proteomes" id="UP000095725"/>
    </source>
</evidence>
<evidence type="ECO:0000313" key="2">
    <source>
        <dbReference type="EMBL" id="CUQ47559.1"/>
    </source>
</evidence>
<dbReference type="EMBL" id="QRUO01000031">
    <property type="protein sequence ID" value="RGR66321.1"/>
    <property type="molecule type" value="Genomic_DNA"/>
</dbReference>
<evidence type="ECO:0000313" key="5">
    <source>
        <dbReference type="EMBL" id="KAA5489342.1"/>
    </source>
</evidence>
<dbReference type="Proteomes" id="UP000427825">
    <property type="component" value="Unassembled WGS sequence"/>
</dbReference>
<dbReference type="Proteomes" id="UP000284205">
    <property type="component" value="Unassembled WGS sequence"/>
</dbReference>
<accession>A0A174LUZ2</accession>
<protein>
    <submittedName>
        <fullName evidence="1">Uncharacterized protein</fullName>
    </submittedName>
</protein>
<proteinExistence type="predicted"/>
<dbReference type="Proteomes" id="UP000095657">
    <property type="component" value="Unassembled WGS sequence"/>
</dbReference>
<dbReference type="EMBL" id="JAUONL010000003">
    <property type="protein sequence ID" value="MDO6357055.1"/>
    <property type="molecule type" value="Genomic_DNA"/>
</dbReference>
<reference evidence="10 11" key="1">
    <citation type="submission" date="2015-09" db="EMBL/GenBank/DDBJ databases">
        <authorList>
            <consortium name="Pathogen Informatics"/>
        </authorList>
    </citation>
    <scope>NUCLEOTIDE SEQUENCE [LARGE SCALE GENOMIC DNA]</scope>
    <source>
        <strain evidence="1 10">2789STDY5834880</strain>
        <strain evidence="2 11">2789STDY5834946</strain>
    </source>
</reference>
<reference evidence="7" key="4">
    <citation type="submission" date="2023-07" db="EMBL/GenBank/DDBJ databases">
        <title>Whole Genome Sequencing of Colonoscopy isolates.</title>
        <authorList>
            <person name="Surve S.V."/>
            <person name="Valls R.A."/>
            <person name="Barrak K.E."/>
            <person name="Gardner T.B."/>
            <person name="O'Toole G.A."/>
        </authorList>
    </citation>
    <scope>NUCLEOTIDE SEQUENCE</scope>
    <source>
        <strain evidence="7">GP0119</strain>
    </source>
</reference>
<evidence type="ECO:0000313" key="17">
    <source>
        <dbReference type="Proteomes" id="UP000491168"/>
    </source>
</evidence>
<dbReference type="AlphaFoldDB" id="A0A174LUZ2"/>
<evidence type="ECO:0000313" key="8">
    <source>
        <dbReference type="EMBL" id="RGR66321.1"/>
    </source>
</evidence>
<dbReference type="RefSeq" id="WP_005675726.1">
    <property type="nucleotide sequence ID" value="NZ_CABMOQ010000007.1"/>
</dbReference>
<evidence type="ECO:0000313" key="4">
    <source>
        <dbReference type="EMBL" id="KAA5477103.1"/>
    </source>
</evidence>